<feature type="compositionally biased region" description="Polar residues" evidence="1">
    <location>
        <begin position="8"/>
        <end position="19"/>
    </location>
</feature>
<sequence>MDPLHSHTLFQNHYTSSSPDEPVLFKFQPTQHRPQPNQQPHQMFKFPSYRQSHSNNDQHHHHVQHQSFQSSSGLLKENESRSRPNKSQNPASFHPISERSRNVSSPNQAHISLFPSLAKTKQHNSPQKAVESGRFSFPALHPKPPSIAVPAAVKKSAVLEPPGVVQDESRASRSNLHTAPEAPRSNLHTAPDDTMAVDLPLAQRTISSATQRSSVARETPVPPEFDTVEDVEYLTFFNMMNKKNRDQKELAIQVRTHLLDGAGSTLMLC</sequence>
<reference evidence="2 3" key="1">
    <citation type="journal article" date="2019" name="Nat. Ecol. Evol.">
        <title>Megaphylogeny resolves global patterns of mushroom evolution.</title>
        <authorList>
            <person name="Varga T."/>
            <person name="Krizsan K."/>
            <person name="Foldi C."/>
            <person name="Dima B."/>
            <person name="Sanchez-Garcia M."/>
            <person name="Sanchez-Ramirez S."/>
            <person name="Szollosi G.J."/>
            <person name="Szarkandi J.G."/>
            <person name="Papp V."/>
            <person name="Albert L."/>
            <person name="Andreopoulos W."/>
            <person name="Angelini C."/>
            <person name="Antonin V."/>
            <person name="Barry K.W."/>
            <person name="Bougher N.L."/>
            <person name="Buchanan P."/>
            <person name="Buyck B."/>
            <person name="Bense V."/>
            <person name="Catcheside P."/>
            <person name="Chovatia M."/>
            <person name="Cooper J."/>
            <person name="Damon W."/>
            <person name="Desjardin D."/>
            <person name="Finy P."/>
            <person name="Geml J."/>
            <person name="Haridas S."/>
            <person name="Hughes K."/>
            <person name="Justo A."/>
            <person name="Karasinski D."/>
            <person name="Kautmanova I."/>
            <person name="Kiss B."/>
            <person name="Kocsube S."/>
            <person name="Kotiranta H."/>
            <person name="LaButti K.M."/>
            <person name="Lechner B.E."/>
            <person name="Liimatainen K."/>
            <person name="Lipzen A."/>
            <person name="Lukacs Z."/>
            <person name="Mihaltcheva S."/>
            <person name="Morgado L.N."/>
            <person name="Niskanen T."/>
            <person name="Noordeloos M.E."/>
            <person name="Ohm R.A."/>
            <person name="Ortiz-Santana B."/>
            <person name="Ovrebo C."/>
            <person name="Racz N."/>
            <person name="Riley R."/>
            <person name="Savchenko A."/>
            <person name="Shiryaev A."/>
            <person name="Soop K."/>
            <person name="Spirin V."/>
            <person name="Szebenyi C."/>
            <person name="Tomsovsky M."/>
            <person name="Tulloss R.E."/>
            <person name="Uehling J."/>
            <person name="Grigoriev I.V."/>
            <person name="Vagvolgyi C."/>
            <person name="Papp T."/>
            <person name="Martin F.M."/>
            <person name="Miettinen O."/>
            <person name="Hibbett D.S."/>
            <person name="Nagy L.G."/>
        </authorList>
    </citation>
    <scope>NUCLEOTIDE SEQUENCE [LARGE SCALE GENOMIC DNA]</scope>
    <source>
        <strain evidence="2 3">CBS 309.79</strain>
    </source>
</reference>
<accession>A0A5C3QRL4</accession>
<name>A0A5C3QRL4_9AGAR</name>
<feature type="compositionally biased region" description="Low complexity" evidence="1">
    <location>
        <begin position="28"/>
        <end position="42"/>
    </location>
</feature>
<feature type="region of interest" description="Disordered" evidence="1">
    <location>
        <begin position="118"/>
        <end position="137"/>
    </location>
</feature>
<feature type="region of interest" description="Disordered" evidence="1">
    <location>
        <begin position="1"/>
        <end position="106"/>
    </location>
</feature>
<keyword evidence="3" id="KW-1185">Reference proteome</keyword>
<gene>
    <name evidence="2" type="ORF">BDV98DRAFT_324443</name>
</gene>
<feature type="region of interest" description="Disordered" evidence="1">
    <location>
        <begin position="160"/>
        <end position="192"/>
    </location>
</feature>
<protein>
    <submittedName>
        <fullName evidence="2">Uncharacterized protein</fullName>
    </submittedName>
</protein>
<proteinExistence type="predicted"/>
<evidence type="ECO:0000256" key="1">
    <source>
        <dbReference type="SAM" id="MobiDB-lite"/>
    </source>
</evidence>
<dbReference type="EMBL" id="ML178818">
    <property type="protein sequence ID" value="TFL04603.1"/>
    <property type="molecule type" value="Genomic_DNA"/>
</dbReference>
<dbReference type="AlphaFoldDB" id="A0A5C3QRL4"/>
<evidence type="ECO:0000313" key="2">
    <source>
        <dbReference type="EMBL" id="TFL04603.1"/>
    </source>
</evidence>
<organism evidence="2 3">
    <name type="scientific">Pterulicium gracile</name>
    <dbReference type="NCBI Taxonomy" id="1884261"/>
    <lineage>
        <taxon>Eukaryota</taxon>
        <taxon>Fungi</taxon>
        <taxon>Dikarya</taxon>
        <taxon>Basidiomycota</taxon>
        <taxon>Agaricomycotina</taxon>
        <taxon>Agaricomycetes</taxon>
        <taxon>Agaricomycetidae</taxon>
        <taxon>Agaricales</taxon>
        <taxon>Pleurotineae</taxon>
        <taxon>Pterulaceae</taxon>
        <taxon>Pterulicium</taxon>
    </lineage>
</organism>
<evidence type="ECO:0000313" key="3">
    <source>
        <dbReference type="Proteomes" id="UP000305067"/>
    </source>
</evidence>
<dbReference type="Proteomes" id="UP000305067">
    <property type="component" value="Unassembled WGS sequence"/>
</dbReference>